<evidence type="ECO:0000256" key="1">
    <source>
        <dbReference type="SAM" id="MobiDB-lite"/>
    </source>
</evidence>
<dbReference type="VEuPathDB" id="VectorBase:BGLAX_045457"/>
<organism evidence="2 3">
    <name type="scientific">Biomphalaria glabrata</name>
    <name type="common">Bloodfluke planorb</name>
    <name type="synonym">Freshwater snail</name>
    <dbReference type="NCBI Taxonomy" id="6526"/>
    <lineage>
        <taxon>Eukaryota</taxon>
        <taxon>Metazoa</taxon>
        <taxon>Spiralia</taxon>
        <taxon>Lophotrochozoa</taxon>
        <taxon>Mollusca</taxon>
        <taxon>Gastropoda</taxon>
        <taxon>Heterobranchia</taxon>
        <taxon>Euthyneura</taxon>
        <taxon>Panpulmonata</taxon>
        <taxon>Hygrophila</taxon>
        <taxon>Lymnaeoidea</taxon>
        <taxon>Planorbidae</taxon>
        <taxon>Biomphalaria</taxon>
    </lineage>
</organism>
<dbReference type="GO" id="GO:0043027">
    <property type="term" value="F:cysteine-type endopeptidase inhibitor activity involved in apoptotic process"/>
    <property type="evidence" value="ECO:0007669"/>
    <property type="project" value="TreeGrafter"/>
</dbReference>
<dbReference type="Gene3D" id="1.10.8.10">
    <property type="entry name" value="DNA helicase RuvA subunit, C-terminal domain"/>
    <property type="match status" value="1"/>
</dbReference>
<dbReference type="GO" id="GO:0051726">
    <property type="term" value="P:regulation of cell cycle"/>
    <property type="evidence" value="ECO:0007669"/>
    <property type="project" value="TreeGrafter"/>
</dbReference>
<proteinExistence type="predicted"/>
<evidence type="ECO:0000313" key="3">
    <source>
        <dbReference type="Proteomes" id="UP000076420"/>
    </source>
</evidence>
<accession>A0A182YU45</accession>
<dbReference type="GO" id="GO:0005737">
    <property type="term" value="C:cytoplasm"/>
    <property type="evidence" value="ECO:0007669"/>
    <property type="project" value="TreeGrafter"/>
</dbReference>
<feature type="region of interest" description="Disordered" evidence="1">
    <location>
        <begin position="60"/>
        <end position="79"/>
    </location>
</feature>
<dbReference type="Proteomes" id="UP000076420">
    <property type="component" value="Unassembled WGS sequence"/>
</dbReference>
<dbReference type="EnsemblMetazoa" id="BGLB000190-RA">
    <property type="protein sequence ID" value="BGLB000190-PA"/>
    <property type="gene ID" value="BGLB000190"/>
</dbReference>
<dbReference type="SUPFAM" id="SSF57924">
    <property type="entry name" value="Inhibitor of apoptosis (IAP) repeat"/>
    <property type="match status" value="1"/>
</dbReference>
<dbReference type="GO" id="GO:0043066">
    <property type="term" value="P:negative regulation of apoptotic process"/>
    <property type="evidence" value="ECO:0007669"/>
    <property type="project" value="TreeGrafter"/>
</dbReference>
<dbReference type="SMART" id="SM00238">
    <property type="entry name" value="BIR"/>
    <property type="match status" value="1"/>
</dbReference>
<dbReference type="VEuPathDB" id="VectorBase:BGLB000190"/>
<dbReference type="PANTHER" id="PTHR10044:SF139">
    <property type="entry name" value="DEATH-ASSOCIATED INHIBITOR OF APOPTOSIS 2"/>
    <property type="match status" value="1"/>
</dbReference>
<dbReference type="KEGG" id="bgt:106052412"/>
<protein>
    <submittedName>
        <fullName evidence="2">Uncharacterized protein</fullName>
    </submittedName>
</protein>
<dbReference type="PANTHER" id="PTHR10044">
    <property type="entry name" value="INHIBITOR OF APOPTOSIS"/>
    <property type="match status" value="1"/>
</dbReference>
<dbReference type="CDD" id="cd00022">
    <property type="entry name" value="BIR"/>
    <property type="match status" value="1"/>
</dbReference>
<dbReference type="InterPro" id="IPR001370">
    <property type="entry name" value="BIR_rpt"/>
</dbReference>
<evidence type="ECO:0000313" key="2">
    <source>
        <dbReference type="EnsemblMetazoa" id="BGLB000190-PA"/>
    </source>
</evidence>
<dbReference type="AlphaFoldDB" id="A0A182YU45"/>
<sequence>MINTFVGGDVQFLSPSLSAEQSTADSALSYNAASHSYTLSSESHISVPVMSLETSDLQSDVSNATKPNISEDSNGFTTRRHSLTGNNEYRMPASSNGAFPLTNIAASQPVTSINSVVQNFESVMQSSTGLDHQVGPGTSNEPITESQRNIIGTSTLIQVTTSYNSRNDEDDLSSPLIASSLVSAEISSQSTNMATLPSHSGDRKINERQEPTYLDLNIVTERPKRPEYALNLKRVESFASWPRDHHLSPKELAAAGFYYAGYGDCSRCFCCGGGLRNWEDEDDVWIEHARWFPKCAFVRQKLGQPFIDTVQELCKEFEQISMKMVTDRCLIPVYIETIESSLKRDPAVKAVLTLGYTEKDAIETATLMKEESKLIVVRICSQ</sequence>
<gene>
    <name evidence="2" type="primary">106052412</name>
</gene>
<dbReference type="Gene3D" id="1.10.1170.10">
    <property type="entry name" value="Inhibitor Of Apoptosis Protein (2mihbC-IAP-1), Chain A"/>
    <property type="match status" value="1"/>
</dbReference>
<dbReference type="Pfam" id="PF00653">
    <property type="entry name" value="BIR"/>
    <property type="match status" value="1"/>
</dbReference>
<dbReference type="GO" id="GO:0005634">
    <property type="term" value="C:nucleus"/>
    <property type="evidence" value="ECO:0007669"/>
    <property type="project" value="TreeGrafter"/>
</dbReference>
<dbReference type="PROSITE" id="PS50143">
    <property type="entry name" value="BIR_REPEAT_2"/>
    <property type="match status" value="1"/>
</dbReference>
<reference evidence="2" key="1">
    <citation type="submission" date="2020-05" db="UniProtKB">
        <authorList>
            <consortium name="EnsemblMetazoa"/>
        </authorList>
    </citation>
    <scope>IDENTIFICATION</scope>
    <source>
        <strain evidence="2">BB02</strain>
    </source>
</reference>
<dbReference type="InterPro" id="IPR050784">
    <property type="entry name" value="IAP"/>
</dbReference>
<dbReference type="GO" id="GO:0061630">
    <property type="term" value="F:ubiquitin protein ligase activity"/>
    <property type="evidence" value="ECO:0007669"/>
    <property type="project" value="TreeGrafter"/>
</dbReference>
<dbReference type="GO" id="GO:0031398">
    <property type="term" value="P:positive regulation of protein ubiquitination"/>
    <property type="evidence" value="ECO:0007669"/>
    <property type="project" value="TreeGrafter"/>
</dbReference>
<name>A0A182YU45_BIOGL</name>